<dbReference type="FunFam" id="3.30.160.60:FF:000100">
    <property type="entry name" value="Zinc finger 45-like"/>
    <property type="match status" value="1"/>
</dbReference>
<dbReference type="Gene3D" id="3.30.160.60">
    <property type="entry name" value="Classic Zinc Finger"/>
    <property type="match status" value="5"/>
</dbReference>
<dbReference type="PROSITE" id="PS50157">
    <property type="entry name" value="ZINC_FINGER_C2H2_2"/>
    <property type="match status" value="5"/>
</dbReference>
<keyword evidence="5 10" id="KW-0863">Zinc-finger</keyword>
<dbReference type="EMBL" id="BPLQ01014327">
    <property type="protein sequence ID" value="GIY79096.1"/>
    <property type="molecule type" value="Genomic_DNA"/>
</dbReference>
<dbReference type="PANTHER" id="PTHR24381:SF390">
    <property type="entry name" value="ZINC FINGER PROTEIN 37 HOMOLOG"/>
    <property type="match status" value="1"/>
</dbReference>
<dbReference type="PANTHER" id="PTHR24381">
    <property type="entry name" value="ZINC FINGER PROTEIN"/>
    <property type="match status" value="1"/>
</dbReference>
<accession>A0AAV4WAV4</accession>
<keyword evidence="14" id="KW-1185">Reference proteome</keyword>
<reference evidence="13 14" key="1">
    <citation type="submission" date="2021-06" db="EMBL/GenBank/DDBJ databases">
        <title>Caerostris darwini draft genome.</title>
        <authorList>
            <person name="Kono N."/>
            <person name="Arakawa K."/>
        </authorList>
    </citation>
    <scope>NUCLEOTIDE SEQUENCE [LARGE SCALE GENOMIC DNA]</scope>
</reference>
<dbReference type="GO" id="GO:0005694">
    <property type="term" value="C:chromosome"/>
    <property type="evidence" value="ECO:0007669"/>
    <property type="project" value="UniProtKB-ARBA"/>
</dbReference>
<feature type="domain" description="C2H2-type" evidence="12">
    <location>
        <begin position="312"/>
        <end position="339"/>
    </location>
</feature>
<dbReference type="InterPro" id="IPR013087">
    <property type="entry name" value="Znf_C2H2_type"/>
</dbReference>
<dbReference type="SUPFAM" id="SSF57667">
    <property type="entry name" value="beta-beta-alpha zinc fingers"/>
    <property type="match status" value="3"/>
</dbReference>
<sequence>MNVCEFCNAYIANFEVHSCRKFGNQHHQSSATLPRSISDPRAQDIDSLSAQQTDYGAQWPFLCESNSSTQQSCLPNMQQRIDCEETADAETFSQRAVTNRNLYYPETSDFPFPDWPHDRERQFESTHLQQPSEENYLITNQNSQCSEASNPEHSANAPTPVAEPYFLPGFQQTFGRRNALTHQMAHPPNATCPMECSGTSRPDEMSQHFISYFNENFDASANQISPQYETSSGIPNLTVPNNPLDPIPPTDAIGTIHSDKRPEEFLPKDHFEHHYRSRSVARPHACNYCDKTFLFSSNLTMHIHTHTGEKPYKCTVCNQCFADSSNLSRHKDIHTGRKTYKCTECGQWFSRRDKLREHVRRMHTDDKSYKCTECGQCFPRRDNLHRHISSIHTTKKPYKCSECGRCFSRRDKLREHVRRMHTDG</sequence>
<dbReference type="InterPro" id="IPR036236">
    <property type="entry name" value="Znf_C2H2_sf"/>
</dbReference>
<evidence type="ECO:0000256" key="11">
    <source>
        <dbReference type="SAM" id="MobiDB-lite"/>
    </source>
</evidence>
<dbReference type="FunFam" id="3.30.160.60:FF:000557">
    <property type="entry name" value="zinc finger and SCAN domain-containing protein 29"/>
    <property type="match status" value="1"/>
</dbReference>
<evidence type="ECO:0000313" key="14">
    <source>
        <dbReference type="Proteomes" id="UP001054837"/>
    </source>
</evidence>
<dbReference type="FunFam" id="3.30.160.60:FF:000624">
    <property type="entry name" value="zinc finger protein 697"/>
    <property type="match status" value="1"/>
</dbReference>
<evidence type="ECO:0000256" key="5">
    <source>
        <dbReference type="ARBA" id="ARBA00022771"/>
    </source>
</evidence>
<dbReference type="PROSITE" id="PS00028">
    <property type="entry name" value="ZINC_FINGER_C2H2_1"/>
    <property type="match status" value="5"/>
</dbReference>
<feature type="domain" description="C2H2-type" evidence="12">
    <location>
        <begin position="369"/>
        <end position="397"/>
    </location>
</feature>
<dbReference type="GO" id="GO:0008270">
    <property type="term" value="F:zinc ion binding"/>
    <property type="evidence" value="ECO:0007669"/>
    <property type="project" value="UniProtKB-KW"/>
</dbReference>
<dbReference type="GO" id="GO:0000977">
    <property type="term" value="F:RNA polymerase II transcription regulatory region sequence-specific DNA binding"/>
    <property type="evidence" value="ECO:0007669"/>
    <property type="project" value="TreeGrafter"/>
</dbReference>
<evidence type="ECO:0000256" key="8">
    <source>
        <dbReference type="ARBA" id="ARBA00023163"/>
    </source>
</evidence>
<protein>
    <recommendedName>
        <fullName evidence="12">C2H2-type domain-containing protein</fullName>
    </recommendedName>
</protein>
<evidence type="ECO:0000256" key="10">
    <source>
        <dbReference type="PROSITE-ProRule" id="PRU00042"/>
    </source>
</evidence>
<dbReference type="FunFam" id="3.30.160.60:FF:001732">
    <property type="entry name" value="Zgc:162936"/>
    <property type="match status" value="1"/>
</dbReference>
<comment type="subcellular location">
    <subcellularLocation>
        <location evidence="1">Nucleus</location>
    </subcellularLocation>
</comment>
<dbReference type="GO" id="GO:0048598">
    <property type="term" value="P:embryonic morphogenesis"/>
    <property type="evidence" value="ECO:0007669"/>
    <property type="project" value="UniProtKB-ARBA"/>
</dbReference>
<dbReference type="GO" id="GO:0005634">
    <property type="term" value="C:nucleus"/>
    <property type="evidence" value="ECO:0007669"/>
    <property type="project" value="UniProtKB-SubCell"/>
</dbReference>
<keyword evidence="3" id="KW-0479">Metal-binding</keyword>
<evidence type="ECO:0000256" key="6">
    <source>
        <dbReference type="ARBA" id="ARBA00022833"/>
    </source>
</evidence>
<organism evidence="13 14">
    <name type="scientific">Caerostris darwini</name>
    <dbReference type="NCBI Taxonomy" id="1538125"/>
    <lineage>
        <taxon>Eukaryota</taxon>
        <taxon>Metazoa</taxon>
        <taxon>Ecdysozoa</taxon>
        <taxon>Arthropoda</taxon>
        <taxon>Chelicerata</taxon>
        <taxon>Arachnida</taxon>
        <taxon>Araneae</taxon>
        <taxon>Araneomorphae</taxon>
        <taxon>Entelegynae</taxon>
        <taxon>Araneoidea</taxon>
        <taxon>Araneidae</taxon>
        <taxon>Caerostris</taxon>
    </lineage>
</organism>
<evidence type="ECO:0000256" key="2">
    <source>
        <dbReference type="ARBA" id="ARBA00006991"/>
    </source>
</evidence>
<name>A0AAV4WAV4_9ARAC</name>
<keyword evidence="7" id="KW-0238">DNA-binding</keyword>
<evidence type="ECO:0000256" key="1">
    <source>
        <dbReference type="ARBA" id="ARBA00004123"/>
    </source>
</evidence>
<feature type="compositionally biased region" description="Polar residues" evidence="11">
    <location>
        <begin position="142"/>
        <end position="157"/>
    </location>
</feature>
<keyword evidence="4" id="KW-0677">Repeat</keyword>
<keyword evidence="8" id="KW-0804">Transcription</keyword>
<evidence type="ECO:0000313" key="13">
    <source>
        <dbReference type="EMBL" id="GIY79096.1"/>
    </source>
</evidence>
<keyword evidence="9" id="KW-0539">Nucleus</keyword>
<dbReference type="Proteomes" id="UP001054837">
    <property type="component" value="Unassembled WGS sequence"/>
</dbReference>
<evidence type="ECO:0000259" key="12">
    <source>
        <dbReference type="PROSITE" id="PS50157"/>
    </source>
</evidence>
<feature type="compositionally biased region" description="Basic and acidic residues" evidence="11">
    <location>
        <begin position="115"/>
        <end position="124"/>
    </location>
</feature>
<evidence type="ECO:0000256" key="4">
    <source>
        <dbReference type="ARBA" id="ARBA00022737"/>
    </source>
</evidence>
<feature type="domain" description="C2H2-type" evidence="12">
    <location>
        <begin position="284"/>
        <end position="311"/>
    </location>
</feature>
<dbReference type="Pfam" id="PF13894">
    <property type="entry name" value="zf-C2H2_4"/>
    <property type="match status" value="1"/>
</dbReference>
<evidence type="ECO:0000256" key="9">
    <source>
        <dbReference type="ARBA" id="ARBA00023242"/>
    </source>
</evidence>
<feature type="region of interest" description="Disordered" evidence="11">
    <location>
        <begin position="142"/>
        <end position="161"/>
    </location>
</feature>
<feature type="region of interest" description="Disordered" evidence="11">
    <location>
        <begin position="111"/>
        <end position="133"/>
    </location>
</feature>
<dbReference type="GO" id="GO:0000981">
    <property type="term" value="F:DNA-binding transcription factor activity, RNA polymerase II-specific"/>
    <property type="evidence" value="ECO:0007669"/>
    <property type="project" value="TreeGrafter"/>
</dbReference>
<dbReference type="AlphaFoldDB" id="A0AAV4WAV4"/>
<evidence type="ECO:0000256" key="7">
    <source>
        <dbReference type="ARBA" id="ARBA00023125"/>
    </source>
</evidence>
<feature type="domain" description="C2H2-type" evidence="12">
    <location>
        <begin position="340"/>
        <end position="368"/>
    </location>
</feature>
<dbReference type="Pfam" id="PF00096">
    <property type="entry name" value="zf-C2H2"/>
    <property type="match status" value="4"/>
</dbReference>
<gene>
    <name evidence="13" type="ORF">CDAR_191421</name>
</gene>
<comment type="caution">
    <text evidence="13">The sequence shown here is derived from an EMBL/GenBank/DDBJ whole genome shotgun (WGS) entry which is preliminary data.</text>
</comment>
<comment type="similarity">
    <text evidence="2">Belongs to the krueppel C2H2-type zinc-finger protein family.</text>
</comment>
<feature type="domain" description="C2H2-type" evidence="12">
    <location>
        <begin position="398"/>
        <end position="424"/>
    </location>
</feature>
<evidence type="ECO:0000256" key="3">
    <source>
        <dbReference type="ARBA" id="ARBA00022723"/>
    </source>
</evidence>
<proteinExistence type="inferred from homology"/>
<dbReference type="SMART" id="SM00355">
    <property type="entry name" value="ZnF_C2H2"/>
    <property type="match status" value="5"/>
</dbReference>
<dbReference type="GO" id="GO:0045893">
    <property type="term" value="P:positive regulation of DNA-templated transcription"/>
    <property type="evidence" value="ECO:0007669"/>
    <property type="project" value="UniProtKB-ARBA"/>
</dbReference>
<keyword evidence="6" id="KW-0862">Zinc</keyword>
<dbReference type="FunFam" id="3.30.160.60:FF:000188">
    <property type="entry name" value="Zinc finger protein 787"/>
    <property type="match status" value="1"/>
</dbReference>